<dbReference type="Proteomes" id="UP000183832">
    <property type="component" value="Unassembled WGS sequence"/>
</dbReference>
<evidence type="ECO:0000313" key="2">
    <source>
        <dbReference type="EMBL" id="CRK86182.1"/>
    </source>
</evidence>
<reference evidence="2 3" key="1">
    <citation type="submission" date="2015-04" db="EMBL/GenBank/DDBJ databases">
        <authorList>
            <person name="Syromyatnikov M.Y."/>
            <person name="Popov V.N."/>
        </authorList>
    </citation>
    <scope>NUCLEOTIDE SEQUENCE [LARGE SCALE GENOMIC DNA]</scope>
</reference>
<keyword evidence="1" id="KW-0732">Signal</keyword>
<evidence type="ECO:0000256" key="1">
    <source>
        <dbReference type="SAM" id="SignalP"/>
    </source>
</evidence>
<feature type="chain" id="PRO_5013380404" evidence="1">
    <location>
        <begin position="20"/>
        <end position="85"/>
    </location>
</feature>
<name>A0A1J1HI83_9DIPT</name>
<keyword evidence="3" id="KW-1185">Reference proteome</keyword>
<sequence length="85" mass="10019">MYTLKLACLILIFYAFTQLDFPREKNFGRFKILRTPLAAQKHVSSNFLALYTPNINDIKTSHHFNPFKIRFYNNLHPLDSTITLN</sequence>
<proteinExistence type="predicted"/>
<feature type="signal peptide" evidence="1">
    <location>
        <begin position="1"/>
        <end position="19"/>
    </location>
</feature>
<evidence type="ECO:0000313" key="3">
    <source>
        <dbReference type="Proteomes" id="UP000183832"/>
    </source>
</evidence>
<protein>
    <submittedName>
        <fullName evidence="2">CLUMA_CG000385, isoform A</fullName>
    </submittedName>
</protein>
<dbReference type="AlphaFoldDB" id="A0A1J1HI83"/>
<organism evidence="2 3">
    <name type="scientific">Clunio marinus</name>
    <dbReference type="NCBI Taxonomy" id="568069"/>
    <lineage>
        <taxon>Eukaryota</taxon>
        <taxon>Metazoa</taxon>
        <taxon>Ecdysozoa</taxon>
        <taxon>Arthropoda</taxon>
        <taxon>Hexapoda</taxon>
        <taxon>Insecta</taxon>
        <taxon>Pterygota</taxon>
        <taxon>Neoptera</taxon>
        <taxon>Endopterygota</taxon>
        <taxon>Diptera</taxon>
        <taxon>Nematocera</taxon>
        <taxon>Chironomoidea</taxon>
        <taxon>Chironomidae</taxon>
        <taxon>Clunio</taxon>
    </lineage>
</organism>
<dbReference type="EMBL" id="CVRI01000001">
    <property type="protein sequence ID" value="CRK86182.1"/>
    <property type="molecule type" value="Genomic_DNA"/>
</dbReference>
<accession>A0A1J1HI83</accession>
<gene>
    <name evidence="2" type="ORF">CLUMA_CG000385</name>
</gene>